<feature type="transmembrane region" description="Helical" evidence="2">
    <location>
        <begin position="184"/>
        <end position="205"/>
    </location>
</feature>
<dbReference type="PANTHER" id="PTHR42949:SF3">
    <property type="entry name" value="ANAEROBIC GLYCEROL-3-PHOSPHATE DEHYDROGENASE SUBUNIT B"/>
    <property type="match status" value="1"/>
</dbReference>
<dbReference type="Pfam" id="PF07992">
    <property type="entry name" value="Pyr_redox_2"/>
    <property type="match status" value="1"/>
</dbReference>
<keyword evidence="2" id="KW-1133">Transmembrane helix</keyword>
<keyword evidence="2" id="KW-0472">Membrane</keyword>
<evidence type="ECO:0000313" key="4">
    <source>
        <dbReference type="EMBL" id="KKL52946.1"/>
    </source>
</evidence>
<evidence type="ECO:0000256" key="1">
    <source>
        <dbReference type="ARBA" id="ARBA00023002"/>
    </source>
</evidence>
<feature type="domain" description="FAD/NAD(P)-binding" evidence="3">
    <location>
        <begin position="5"/>
        <end position="267"/>
    </location>
</feature>
<keyword evidence="1" id="KW-0560">Oxidoreductase</keyword>
<evidence type="ECO:0000256" key="2">
    <source>
        <dbReference type="SAM" id="Phobius"/>
    </source>
</evidence>
<dbReference type="InterPro" id="IPR051691">
    <property type="entry name" value="Metab_Enz_Cyan_OpOx_G3PDH"/>
</dbReference>
<proteinExistence type="predicted"/>
<dbReference type="PRINTS" id="PR00368">
    <property type="entry name" value="FADPNR"/>
</dbReference>
<protein>
    <recommendedName>
        <fullName evidence="3">FAD/NAD(P)-binding domain-containing protein</fullName>
    </recommendedName>
</protein>
<dbReference type="InterPro" id="IPR036188">
    <property type="entry name" value="FAD/NAD-bd_sf"/>
</dbReference>
<accession>A0A0F9DGL8</accession>
<dbReference type="AlphaFoldDB" id="A0A0F9DGL8"/>
<organism evidence="4">
    <name type="scientific">marine sediment metagenome</name>
    <dbReference type="NCBI Taxonomy" id="412755"/>
    <lineage>
        <taxon>unclassified sequences</taxon>
        <taxon>metagenomes</taxon>
        <taxon>ecological metagenomes</taxon>
    </lineage>
</organism>
<dbReference type="SUPFAM" id="SSF51905">
    <property type="entry name" value="FAD/NAD(P)-binding domain"/>
    <property type="match status" value="1"/>
</dbReference>
<keyword evidence="2" id="KW-0812">Transmembrane</keyword>
<dbReference type="EMBL" id="LAZR01031711">
    <property type="protein sequence ID" value="KKL52946.1"/>
    <property type="molecule type" value="Genomic_DNA"/>
</dbReference>
<dbReference type="GO" id="GO:0016491">
    <property type="term" value="F:oxidoreductase activity"/>
    <property type="evidence" value="ECO:0007669"/>
    <property type="project" value="UniProtKB-KW"/>
</dbReference>
<sequence length="270" mass="29495">MKTRYDLIIIGAGPAGMAAAIEAAKSGLSTIVLGDQRSPGGQVYRAIERAYPEKLEVLGTDYRYGQHLARQFREADAEYLPGATVWQVEPDLIVSFIFEEKARQMKAKRILIASGARERPVPIPGWTLTGVMAATAADVLLKSHGMVPCGRVVLAGSGPLLFLTAARLLDSGVMVNAVLDTTPFLNYIFALPVLPKAMLAYEYLLKGLRMKQRIRRSKTPIYRNVKNIEAEGSNAVETVRFSGNGASRELEVDTLLLHNGVVPDTQITQQ</sequence>
<dbReference type="Gene3D" id="3.50.50.60">
    <property type="entry name" value="FAD/NAD(P)-binding domain"/>
    <property type="match status" value="2"/>
</dbReference>
<reference evidence="4" key="1">
    <citation type="journal article" date="2015" name="Nature">
        <title>Complex archaea that bridge the gap between prokaryotes and eukaryotes.</title>
        <authorList>
            <person name="Spang A."/>
            <person name="Saw J.H."/>
            <person name="Jorgensen S.L."/>
            <person name="Zaremba-Niedzwiedzka K."/>
            <person name="Martijn J."/>
            <person name="Lind A.E."/>
            <person name="van Eijk R."/>
            <person name="Schleper C."/>
            <person name="Guy L."/>
            <person name="Ettema T.J."/>
        </authorList>
    </citation>
    <scope>NUCLEOTIDE SEQUENCE</scope>
</reference>
<feature type="transmembrane region" description="Helical" evidence="2">
    <location>
        <begin position="152"/>
        <end position="169"/>
    </location>
</feature>
<feature type="non-terminal residue" evidence="4">
    <location>
        <position position="270"/>
    </location>
</feature>
<dbReference type="PANTHER" id="PTHR42949">
    <property type="entry name" value="ANAEROBIC GLYCEROL-3-PHOSPHATE DEHYDROGENASE SUBUNIT B"/>
    <property type="match status" value="1"/>
</dbReference>
<gene>
    <name evidence="4" type="ORF">LCGC14_2280360</name>
</gene>
<name>A0A0F9DGL8_9ZZZZ</name>
<comment type="caution">
    <text evidence="4">The sequence shown here is derived from an EMBL/GenBank/DDBJ whole genome shotgun (WGS) entry which is preliminary data.</text>
</comment>
<dbReference type="PRINTS" id="PR00469">
    <property type="entry name" value="PNDRDTASEII"/>
</dbReference>
<evidence type="ECO:0000259" key="3">
    <source>
        <dbReference type="Pfam" id="PF07992"/>
    </source>
</evidence>
<dbReference type="InterPro" id="IPR023753">
    <property type="entry name" value="FAD/NAD-binding_dom"/>
</dbReference>